<dbReference type="EMBL" id="ACJM01000007">
    <property type="protein sequence ID" value="EEG77459.1"/>
    <property type="molecule type" value="Genomic_DNA"/>
</dbReference>
<dbReference type="InterPro" id="IPR007253">
    <property type="entry name" value="Cell_wall-bd_2"/>
</dbReference>
<feature type="active site" description="Charge relay system" evidence="5 6">
    <location>
        <position position="210"/>
    </location>
</feature>
<reference evidence="9 10" key="1">
    <citation type="submission" date="2009-02" db="EMBL/GenBank/DDBJ databases">
        <title>Sequencing of the draft genome and assembly of Dethiobacter alkaliphilus AHT 1.</title>
        <authorList>
            <consortium name="US DOE Joint Genome Institute (JGI-PGF)"/>
            <person name="Lucas S."/>
            <person name="Copeland A."/>
            <person name="Lapidus A."/>
            <person name="Glavina del Rio T."/>
            <person name="Dalin E."/>
            <person name="Tice H."/>
            <person name="Bruce D."/>
            <person name="Goodwin L."/>
            <person name="Pitluck S."/>
            <person name="Larimer F."/>
            <person name="Land M.L."/>
            <person name="Hauser L."/>
            <person name="Muyzer G."/>
        </authorList>
    </citation>
    <scope>NUCLEOTIDE SEQUENCE [LARGE SCALE GENOMIC DNA]</scope>
    <source>
        <strain evidence="9 10">AHT 1</strain>
    </source>
</reference>
<evidence type="ECO:0000259" key="8">
    <source>
        <dbReference type="SMART" id="SM00635"/>
    </source>
</evidence>
<dbReference type="Gene3D" id="2.60.40.1080">
    <property type="match status" value="1"/>
</dbReference>
<dbReference type="InterPro" id="IPR036852">
    <property type="entry name" value="Peptidase_S8/S53_dom_sf"/>
</dbReference>
<evidence type="ECO:0000256" key="1">
    <source>
        <dbReference type="ARBA" id="ARBA00011073"/>
    </source>
</evidence>
<evidence type="ECO:0000256" key="4">
    <source>
        <dbReference type="ARBA" id="ARBA00022825"/>
    </source>
</evidence>
<dbReference type="RefSeq" id="WP_008516436.1">
    <property type="nucleotide sequence ID" value="NZ_ACJM01000007.1"/>
</dbReference>
<evidence type="ECO:0000256" key="7">
    <source>
        <dbReference type="RuleBase" id="RU003355"/>
    </source>
</evidence>
<dbReference type="InterPro" id="IPR015500">
    <property type="entry name" value="Peptidase_S8_subtilisin-rel"/>
</dbReference>
<dbReference type="AlphaFoldDB" id="C0GGL8"/>
<keyword evidence="10" id="KW-1185">Reference proteome</keyword>
<evidence type="ECO:0000256" key="5">
    <source>
        <dbReference type="PIRSR" id="PIRSR615500-1"/>
    </source>
</evidence>
<evidence type="ECO:0000256" key="6">
    <source>
        <dbReference type="PROSITE-ProRule" id="PRU01240"/>
    </source>
</evidence>
<accession>C0GGL8</accession>
<dbReference type="SUPFAM" id="SSF49373">
    <property type="entry name" value="Invasin/intimin cell-adhesion fragments"/>
    <property type="match status" value="1"/>
</dbReference>
<sequence>MKIIKRLISTLVIISLITIYLPVQLFAGRVDVGVTSQKISAQVTDSLKADEFVDVLIILNEQADTKKAAADVRKAVPAGMPEKAIKKAARVSVVNTLKKNAEVTQKSLINLLSEEQEKGNVKEFREYYIVNLIYAKVNRVALDVIAQHADVGNILPNNEFQVHNTNIESINSFSPSGVYGVKWNLERINAPLVWNQYGITGDGVVIGIIDTGVDWHHEALREKWRGYDGGSIDPDFNWFDAVNQHALPIDLNNHGTHVTGTILGSVEEMQGYFGVAPEAKWIAANAFGSDGTAKSSDILAAAQYMLAPTDINGVAHPDKAPDVINNSWGGNVPGENDEWFRPMVQAWRDAQILPVFAAGNLGTYGSGSISHPANYPESFSVAATDNNDYLAMFSSRGPSPYFDNIKPDISAPGVQILSSITGGEYGYSSGTSMAAPHVAGVAALLLEAKPELTIEQLEEVIKDTSRPLEDQEFTGSPNFGYGYGLIDAFAAVSHVLNGSSDVPVSGVTINYNALNFKLGENGTQLTAKVEPSNASEQGVVWKSSNESVAKVIDGFVYPVDPGMATIEAITVDGSYVSETNVRVTHVNRIFGFDRYSTATTISESGWTQSQTVVLARGDQYADALAGVPLAYQLDAPILLTRPHSLPTATKREIGRLQPERVIILGGTGAISEAVEDELIKMGLEADRIAGKNRFDTAASIAQRIAPYGLETAIVATGFNFPDALAVASYAAREGYPIVLTRDDVLPEESSKLFDMLGVKETIVVGGTNVISDAVLDDLPGPKRLAGRDRFSTAVDVADYFAPDMKEVFIATGGDYADAITGAVLAARNEAGILLVRKDAVPDIVRKFITDNQAYWVTVLGGSAAVNSELDAEFWQMIYYSGN</sequence>
<evidence type="ECO:0000313" key="9">
    <source>
        <dbReference type="EMBL" id="EEG77459.1"/>
    </source>
</evidence>
<proteinExistence type="inferred from homology"/>
<dbReference type="InterPro" id="IPR008964">
    <property type="entry name" value="Invasin/intimin_cell_adhesion"/>
</dbReference>
<dbReference type="PROSITE" id="PS00138">
    <property type="entry name" value="SUBTILASE_SER"/>
    <property type="match status" value="1"/>
</dbReference>
<dbReference type="InterPro" id="IPR023828">
    <property type="entry name" value="Peptidase_S8_Ser-AS"/>
</dbReference>
<dbReference type="Pfam" id="PF04122">
    <property type="entry name" value="CW_binding_2"/>
    <property type="match status" value="3"/>
</dbReference>
<dbReference type="SUPFAM" id="SSF52743">
    <property type="entry name" value="Subtilisin-like"/>
    <property type="match status" value="1"/>
</dbReference>
<dbReference type="Pfam" id="PF00082">
    <property type="entry name" value="Peptidase_S8"/>
    <property type="match status" value="1"/>
</dbReference>
<dbReference type="GO" id="GO:0006508">
    <property type="term" value="P:proteolysis"/>
    <property type="evidence" value="ECO:0007669"/>
    <property type="project" value="UniProtKB-KW"/>
</dbReference>
<keyword evidence="4 6" id="KW-0720">Serine protease</keyword>
<protein>
    <submittedName>
        <fullName evidence="9">Peptidase S8 and S53 subtilisin kexin sedolisin</fullName>
    </submittedName>
</protein>
<dbReference type="Pfam" id="PF02368">
    <property type="entry name" value="Big_2"/>
    <property type="match status" value="1"/>
</dbReference>
<dbReference type="Proteomes" id="UP000006443">
    <property type="component" value="Unassembled WGS sequence"/>
</dbReference>
<dbReference type="STRING" id="555088.DealDRAFT_1582"/>
<dbReference type="PANTHER" id="PTHR43399">
    <property type="entry name" value="SUBTILISIN-RELATED"/>
    <property type="match status" value="1"/>
</dbReference>
<evidence type="ECO:0000256" key="3">
    <source>
        <dbReference type="ARBA" id="ARBA00022801"/>
    </source>
</evidence>
<dbReference type="Gene3D" id="3.40.50.12090">
    <property type="match status" value="2"/>
</dbReference>
<evidence type="ECO:0000313" key="10">
    <source>
        <dbReference type="Proteomes" id="UP000006443"/>
    </source>
</evidence>
<feature type="active site" description="Charge relay system" evidence="5 6">
    <location>
        <position position="432"/>
    </location>
</feature>
<dbReference type="InterPro" id="IPR022398">
    <property type="entry name" value="Peptidase_S8_His-AS"/>
</dbReference>
<comment type="similarity">
    <text evidence="1 6 7">Belongs to the peptidase S8 family.</text>
</comment>
<dbReference type="OrthoDB" id="9798386at2"/>
<gene>
    <name evidence="9" type="ORF">DealDRAFT_1582</name>
</gene>
<keyword evidence="3 6" id="KW-0378">Hydrolase</keyword>
<dbReference type="InterPro" id="IPR000209">
    <property type="entry name" value="Peptidase_S8/S53_dom"/>
</dbReference>
<dbReference type="GO" id="GO:0004252">
    <property type="term" value="F:serine-type endopeptidase activity"/>
    <property type="evidence" value="ECO:0007669"/>
    <property type="project" value="UniProtKB-UniRule"/>
</dbReference>
<evidence type="ECO:0000256" key="2">
    <source>
        <dbReference type="ARBA" id="ARBA00022670"/>
    </source>
</evidence>
<dbReference type="PROSITE" id="PS00136">
    <property type="entry name" value="SUBTILASE_ASP"/>
    <property type="match status" value="1"/>
</dbReference>
<dbReference type="InterPro" id="IPR023827">
    <property type="entry name" value="Peptidase_S8_Asp-AS"/>
</dbReference>
<dbReference type="SMART" id="SM00635">
    <property type="entry name" value="BID_2"/>
    <property type="match status" value="1"/>
</dbReference>
<keyword evidence="2 6" id="KW-0645">Protease</keyword>
<dbReference type="PROSITE" id="PS00137">
    <property type="entry name" value="SUBTILASE_HIS"/>
    <property type="match status" value="1"/>
</dbReference>
<dbReference type="eggNOG" id="COG2247">
    <property type="taxonomic scope" value="Bacteria"/>
</dbReference>
<dbReference type="CDD" id="cd07481">
    <property type="entry name" value="Peptidases_S8_BacillopeptidaseF-like"/>
    <property type="match status" value="1"/>
</dbReference>
<feature type="active site" description="Charge relay system" evidence="5 6">
    <location>
        <position position="254"/>
    </location>
</feature>
<name>C0GGL8_DETAL</name>
<dbReference type="PANTHER" id="PTHR43399:SF4">
    <property type="entry name" value="CELL WALL-ASSOCIATED PROTEASE"/>
    <property type="match status" value="1"/>
</dbReference>
<dbReference type="InterPro" id="IPR003343">
    <property type="entry name" value="Big_2"/>
</dbReference>
<feature type="domain" description="BIG2" evidence="8">
    <location>
        <begin position="503"/>
        <end position="580"/>
    </location>
</feature>
<dbReference type="PRINTS" id="PR00723">
    <property type="entry name" value="SUBTILISIN"/>
</dbReference>
<dbReference type="PROSITE" id="PS51892">
    <property type="entry name" value="SUBTILASE"/>
    <property type="match status" value="1"/>
</dbReference>
<organism evidence="9 10">
    <name type="scientific">Dethiobacter alkaliphilus AHT 1</name>
    <dbReference type="NCBI Taxonomy" id="555088"/>
    <lineage>
        <taxon>Bacteria</taxon>
        <taxon>Bacillati</taxon>
        <taxon>Bacillota</taxon>
        <taxon>Dethiobacteria</taxon>
        <taxon>Dethiobacterales</taxon>
        <taxon>Dethiobacteraceae</taxon>
        <taxon>Dethiobacter</taxon>
    </lineage>
</organism>
<dbReference type="InterPro" id="IPR051048">
    <property type="entry name" value="Peptidase_S8/S53_subtilisin"/>
</dbReference>
<comment type="caution">
    <text evidence="9">The sequence shown here is derived from an EMBL/GenBank/DDBJ whole genome shotgun (WGS) entry which is preliminary data.</text>
</comment>
<dbReference type="eggNOG" id="COG1404">
    <property type="taxonomic scope" value="Bacteria"/>
</dbReference>
<dbReference type="InterPro" id="IPR033857">
    <property type="entry name" value="Bacillopeptidase_F"/>
</dbReference>
<dbReference type="Gene3D" id="3.40.50.200">
    <property type="entry name" value="Peptidase S8/S53 domain"/>
    <property type="match status" value="1"/>
</dbReference>